<comment type="caution">
    <text evidence="1">The sequence shown here is derived from an EMBL/GenBank/DDBJ whole genome shotgun (WGS) entry which is preliminary data.</text>
</comment>
<evidence type="ECO:0000313" key="2">
    <source>
        <dbReference type="Proteomes" id="UP000627934"/>
    </source>
</evidence>
<accession>A0A8H7IQT7</accession>
<proteinExistence type="predicted"/>
<dbReference type="Proteomes" id="UP000627934">
    <property type="component" value="Unassembled WGS sequence"/>
</dbReference>
<organism evidence="1 2">
    <name type="scientific">Lasiodiplodia theobromae</name>
    <dbReference type="NCBI Taxonomy" id="45133"/>
    <lineage>
        <taxon>Eukaryota</taxon>
        <taxon>Fungi</taxon>
        <taxon>Dikarya</taxon>
        <taxon>Ascomycota</taxon>
        <taxon>Pezizomycotina</taxon>
        <taxon>Dothideomycetes</taxon>
        <taxon>Dothideomycetes incertae sedis</taxon>
        <taxon>Botryosphaeriales</taxon>
        <taxon>Botryosphaeriaceae</taxon>
        <taxon>Lasiodiplodia</taxon>
    </lineage>
</organism>
<evidence type="ECO:0000313" key="1">
    <source>
        <dbReference type="EMBL" id="KAF9630329.1"/>
    </source>
</evidence>
<name>A0A8H7IQT7_9PEZI</name>
<sequence>MAPPYLVLPQLLPLHAVPVGSLVCSLLEPHVDIFKQQLGPDVSPGFQTTALDLSGFVQKSRETRFYAALTQLLNVHTQPGSAGGTHLASKAVKRYEMTSHREAFAELCASEDARAWLEESVRAGEKCYLIVGVTTVLDARVSQAHAKRVATGVDLTAPVSTALTGGIDVFGVLDPGVGFEKSRATEECVSFEAPGEMIWAIAYRRIKFRSFRKNVDTAFLDKAIHWKPMMNQRAKNAADEEELEVELDDIDLEDEDELVDFAADVDDDTFIVPQAGDDTR</sequence>
<dbReference type="EMBL" id="MDYX01000040">
    <property type="protein sequence ID" value="KAF9630329.1"/>
    <property type="molecule type" value="Genomic_DNA"/>
</dbReference>
<reference evidence="1" key="1">
    <citation type="submission" date="2016-08" db="EMBL/GenBank/DDBJ databases">
        <authorList>
            <person name="Yan J."/>
        </authorList>
    </citation>
    <scope>NUCLEOTIDE SEQUENCE</scope>
    <source>
        <strain evidence="1">CSS-01s</strain>
    </source>
</reference>
<gene>
    <name evidence="1" type="ORF">BFW01_g891</name>
</gene>
<protein>
    <submittedName>
        <fullName evidence="1">Uncharacterized protein</fullName>
    </submittedName>
</protein>
<dbReference type="AlphaFoldDB" id="A0A8H7IQT7"/>
<reference evidence="1" key="2">
    <citation type="journal article" date="2018" name="DNA Res.">
        <title>Comparative genome and transcriptome analyses reveal adaptations to opportunistic infections in woody plant degrading pathogens of Botryosphaeriaceae.</title>
        <authorList>
            <person name="Yan J.Y."/>
            <person name="Zhao W.S."/>
            <person name="Chen Z."/>
            <person name="Xing Q.K."/>
            <person name="Zhang W."/>
            <person name="Chethana K.W.T."/>
            <person name="Xue M.F."/>
            <person name="Xu J.P."/>
            <person name="Phillips A.J.L."/>
            <person name="Wang Y."/>
            <person name="Liu J.H."/>
            <person name="Liu M."/>
            <person name="Zhou Y."/>
            <person name="Jayawardena R.S."/>
            <person name="Manawasinghe I.S."/>
            <person name="Huang J.B."/>
            <person name="Qiao G.H."/>
            <person name="Fu C.Y."/>
            <person name="Guo F.F."/>
            <person name="Dissanayake A.J."/>
            <person name="Peng Y.L."/>
            <person name="Hyde K.D."/>
            <person name="Li X.H."/>
        </authorList>
    </citation>
    <scope>NUCLEOTIDE SEQUENCE</scope>
    <source>
        <strain evidence="1">CSS-01s</strain>
    </source>
</reference>